<dbReference type="GO" id="GO:0140571">
    <property type="term" value="F:transmembrane ascorbate ferrireductase activity"/>
    <property type="evidence" value="ECO:0007669"/>
    <property type="project" value="UniProtKB-EC"/>
</dbReference>
<dbReference type="InterPro" id="IPR021109">
    <property type="entry name" value="Peptidase_aspartic_dom_sf"/>
</dbReference>
<dbReference type="InterPro" id="IPR006593">
    <property type="entry name" value="Cyt_b561/ferric_Rdtase_TM"/>
</dbReference>
<feature type="transmembrane region" description="Helical" evidence="13">
    <location>
        <begin position="308"/>
        <end position="327"/>
    </location>
</feature>
<dbReference type="GO" id="GO:0016787">
    <property type="term" value="F:hydrolase activity"/>
    <property type="evidence" value="ECO:0007669"/>
    <property type="project" value="UniProtKB-KW"/>
</dbReference>
<dbReference type="InterPro" id="IPR041577">
    <property type="entry name" value="RT_RNaseH_2"/>
</dbReference>
<dbReference type="SUPFAM" id="SSF50630">
    <property type="entry name" value="Acid proteases"/>
    <property type="match status" value="1"/>
</dbReference>
<keyword evidence="18" id="KW-1185">Reference proteome</keyword>
<dbReference type="Gene3D" id="1.20.120.1770">
    <property type="match status" value="1"/>
</dbReference>
<dbReference type="Pfam" id="PF03188">
    <property type="entry name" value="Cytochrom_B561"/>
    <property type="match status" value="1"/>
</dbReference>
<evidence type="ECO:0000256" key="2">
    <source>
        <dbReference type="ARBA" id="ARBA00004141"/>
    </source>
</evidence>
<feature type="transmembrane region" description="Helical" evidence="13">
    <location>
        <begin position="334"/>
        <end position="354"/>
    </location>
</feature>
<comment type="subcellular location">
    <subcellularLocation>
        <location evidence="2">Membrane</location>
        <topology evidence="2">Multi-pass membrane protein</topology>
    </subcellularLocation>
</comment>
<evidence type="ECO:0000256" key="3">
    <source>
        <dbReference type="ARBA" id="ARBA00022448"/>
    </source>
</evidence>
<evidence type="ECO:0000256" key="13">
    <source>
        <dbReference type="SAM" id="Phobius"/>
    </source>
</evidence>
<proteinExistence type="predicted"/>
<evidence type="ECO:0000256" key="5">
    <source>
        <dbReference type="ARBA" id="ARBA00022692"/>
    </source>
</evidence>
<feature type="domain" description="Reverse transcriptase/retrotransposon-derived protein RNase H-like" evidence="16">
    <location>
        <begin position="230"/>
        <end position="275"/>
    </location>
</feature>
<reference evidence="18" key="1">
    <citation type="submission" date="2011-05" db="EMBL/GenBank/DDBJ databases">
        <authorList>
            <person name="Richards S.R."/>
            <person name="Qu J."/>
            <person name="Jiang H."/>
            <person name="Jhangiani S.N."/>
            <person name="Agravi P."/>
            <person name="Goodspeed R."/>
            <person name="Gross S."/>
            <person name="Mandapat C."/>
            <person name="Jackson L."/>
            <person name="Mathew T."/>
            <person name="Pu L."/>
            <person name="Thornton R."/>
            <person name="Saada N."/>
            <person name="Wilczek-Boney K.B."/>
            <person name="Lee S."/>
            <person name="Kovar C."/>
            <person name="Wu Y."/>
            <person name="Scherer S.E."/>
            <person name="Worley K.C."/>
            <person name="Muzny D.M."/>
            <person name="Gibbs R."/>
        </authorList>
    </citation>
    <scope>NUCLEOTIDE SEQUENCE</scope>
    <source>
        <strain evidence="18">Brora</strain>
    </source>
</reference>
<keyword evidence="5 13" id="KW-0812">Transmembrane</keyword>
<evidence type="ECO:0000313" key="18">
    <source>
        <dbReference type="Proteomes" id="UP000014500"/>
    </source>
</evidence>
<keyword evidence="9 13" id="KW-1133">Transmembrane helix</keyword>
<feature type="domain" description="Retropepsins" evidence="14">
    <location>
        <begin position="5"/>
        <end position="108"/>
    </location>
</feature>
<dbReference type="InterPro" id="IPR045150">
    <property type="entry name" value="CYB561D1/2"/>
</dbReference>
<dbReference type="GO" id="GO:0016020">
    <property type="term" value="C:membrane"/>
    <property type="evidence" value="ECO:0007669"/>
    <property type="project" value="UniProtKB-SubCell"/>
</dbReference>
<evidence type="ECO:0000256" key="10">
    <source>
        <dbReference type="ARBA" id="ARBA00023004"/>
    </source>
</evidence>
<evidence type="ECO:0000256" key="12">
    <source>
        <dbReference type="ARBA" id="ARBA00024225"/>
    </source>
</evidence>
<evidence type="ECO:0000256" key="9">
    <source>
        <dbReference type="ARBA" id="ARBA00022989"/>
    </source>
</evidence>
<dbReference type="EC" id="7.2.1.3" evidence="12"/>
<keyword evidence="11 13" id="KW-0472">Membrane</keyword>
<name>T1IH96_STRMM</name>
<dbReference type="InterPro" id="IPR043502">
    <property type="entry name" value="DNA/RNA_pol_sf"/>
</dbReference>
<dbReference type="PANTHER" id="PTHR15422:SF45">
    <property type="entry name" value="CYTOCHROME B561 DOMAIN-CONTAINING PROTEIN"/>
    <property type="match status" value="1"/>
</dbReference>
<dbReference type="CDD" id="cd00303">
    <property type="entry name" value="retropepsin_like"/>
    <property type="match status" value="1"/>
</dbReference>
<keyword evidence="4" id="KW-0349">Heme</keyword>
<keyword evidence="8" id="KW-0249">Electron transport</keyword>
<evidence type="ECO:0000313" key="17">
    <source>
        <dbReference type="EnsemblMetazoa" id="SMAR000206-PA"/>
    </source>
</evidence>
<keyword evidence="6" id="KW-0479">Metal-binding</keyword>
<keyword evidence="7" id="KW-0378">Hydrolase</keyword>
<dbReference type="InterPro" id="IPR018061">
    <property type="entry name" value="Retropepsins"/>
</dbReference>
<evidence type="ECO:0000256" key="1">
    <source>
        <dbReference type="ARBA" id="ARBA00001970"/>
    </source>
</evidence>
<evidence type="ECO:0000259" key="16">
    <source>
        <dbReference type="Pfam" id="PF17919"/>
    </source>
</evidence>
<keyword evidence="3" id="KW-0813">Transport</keyword>
<dbReference type="Proteomes" id="UP000014500">
    <property type="component" value="Unassembled WGS sequence"/>
</dbReference>
<reference evidence="17" key="2">
    <citation type="submission" date="2015-02" db="UniProtKB">
        <authorList>
            <consortium name="EnsemblMetazoa"/>
        </authorList>
    </citation>
    <scope>IDENTIFICATION</scope>
</reference>
<evidence type="ECO:0000259" key="14">
    <source>
        <dbReference type="Pfam" id="PF00077"/>
    </source>
</evidence>
<evidence type="ECO:0000259" key="15">
    <source>
        <dbReference type="Pfam" id="PF03188"/>
    </source>
</evidence>
<evidence type="ECO:0000256" key="11">
    <source>
        <dbReference type="ARBA" id="ARBA00023136"/>
    </source>
</evidence>
<evidence type="ECO:0000256" key="7">
    <source>
        <dbReference type="ARBA" id="ARBA00022801"/>
    </source>
</evidence>
<dbReference type="Gene3D" id="2.40.70.10">
    <property type="entry name" value="Acid Proteases"/>
    <property type="match status" value="1"/>
</dbReference>
<dbReference type="GO" id="GO:0046872">
    <property type="term" value="F:metal ion binding"/>
    <property type="evidence" value="ECO:0007669"/>
    <property type="project" value="UniProtKB-KW"/>
</dbReference>
<dbReference type="HOGENOM" id="CLU_437645_0_0_1"/>
<dbReference type="AlphaFoldDB" id="T1IH96"/>
<organism evidence="17 18">
    <name type="scientific">Strigamia maritima</name>
    <name type="common">European centipede</name>
    <name type="synonym">Geophilus maritimus</name>
    <dbReference type="NCBI Taxonomy" id="126957"/>
    <lineage>
        <taxon>Eukaryota</taxon>
        <taxon>Metazoa</taxon>
        <taxon>Ecdysozoa</taxon>
        <taxon>Arthropoda</taxon>
        <taxon>Myriapoda</taxon>
        <taxon>Chilopoda</taxon>
        <taxon>Pleurostigmophora</taxon>
        <taxon>Geophilomorpha</taxon>
        <taxon>Linotaeniidae</taxon>
        <taxon>Strigamia</taxon>
    </lineage>
</organism>
<keyword evidence="10" id="KW-0408">Iron</keyword>
<dbReference type="Pfam" id="PF00077">
    <property type="entry name" value="RVP"/>
    <property type="match status" value="1"/>
</dbReference>
<dbReference type="Pfam" id="PF17919">
    <property type="entry name" value="RT_RNaseH_2"/>
    <property type="match status" value="1"/>
</dbReference>
<dbReference type="EMBL" id="JH429819">
    <property type="status" value="NOT_ANNOTATED_CDS"/>
    <property type="molecule type" value="Genomic_DNA"/>
</dbReference>
<feature type="transmembrane region" description="Helical" evidence="13">
    <location>
        <begin position="374"/>
        <end position="395"/>
    </location>
</feature>
<feature type="domain" description="Cytochrome b561" evidence="15">
    <location>
        <begin position="294"/>
        <end position="396"/>
    </location>
</feature>
<dbReference type="GO" id="GO:0071897">
    <property type="term" value="P:DNA biosynthetic process"/>
    <property type="evidence" value="ECO:0007669"/>
    <property type="project" value="UniProtKB-ARBA"/>
</dbReference>
<comment type="cofactor">
    <cofactor evidence="1">
        <name>heme b</name>
        <dbReference type="ChEBI" id="CHEBI:60344"/>
    </cofactor>
</comment>
<dbReference type="PANTHER" id="PTHR15422">
    <property type="entry name" value="OS05G0565100 PROTEIN"/>
    <property type="match status" value="1"/>
</dbReference>
<dbReference type="EnsemblMetazoa" id="SMAR000206-RA">
    <property type="protein sequence ID" value="SMAR000206-PA"/>
    <property type="gene ID" value="SMAR000206"/>
</dbReference>
<evidence type="ECO:0000256" key="8">
    <source>
        <dbReference type="ARBA" id="ARBA00022982"/>
    </source>
</evidence>
<sequence>MSAADDSPRMQITIGNLTYNALMDTGATQCFIGQQMLAATGCLPEYIQEAPKNMVVCAVGINHEPVGQVTLSVEWHDFKTPMNFYILRDEVCSLIIGHNFRRRVGLNLHTEEGYFSCTRAPGVHIPYVPYEVGFREHSLKLLHVFNNTAILANLDWDERLVAGSDCTAEQRLMLKDVLTSVRDVFRAKIPRHPFRTFNPAKKAIMIKLVVELEALGLIERATGNYISYPQQAFDRLKDLLCADKVLLMPDLAKPFVVLTDASHQGLGAVLCQDLDCMLMIYEGIGLFSPKNGLLDGKSNETKRNTHSFLLGAYGIFWGFTIVTVAKFQHNITHFASLHSTLGACAGGFTLFQGLGGLATRFQKLSPVTPKNMKFGHALCGVFQYLFTCLAFITGIGTDYMTIRTTPLIQIILISVFGPSHDQCRNHHDLMARRVCLILLRDLAQKLSPSPVARFDAEQGFKTPTPVFRALISPRVTRAMDKQRAVTATEIHNNPAIHTGLDEVEEGVERVETEDSPNATQAQYADTIEIYSGSTGQTVHYTNIPLSNDERKAADNAVALQKTCDYYDVPPHKFQNLTELFTTVERNQHLILFKNKITPVLYVLREGLTHDFTREGVLLTSFPKCQ</sequence>
<evidence type="ECO:0000256" key="4">
    <source>
        <dbReference type="ARBA" id="ARBA00022617"/>
    </source>
</evidence>
<dbReference type="SUPFAM" id="SSF56672">
    <property type="entry name" value="DNA/RNA polymerases"/>
    <property type="match status" value="1"/>
</dbReference>
<dbReference type="GO" id="GO:0140575">
    <property type="term" value="F:transmembrane monodehydroascorbate reductase activity"/>
    <property type="evidence" value="ECO:0007669"/>
    <property type="project" value="InterPro"/>
</dbReference>
<accession>T1IH96</accession>
<protein>
    <recommendedName>
        <fullName evidence="12">ascorbate ferrireductase (transmembrane)</fullName>
        <ecNumber evidence="12">7.2.1.3</ecNumber>
    </recommendedName>
</protein>
<evidence type="ECO:0000256" key="6">
    <source>
        <dbReference type="ARBA" id="ARBA00022723"/>
    </source>
</evidence>